<evidence type="ECO:0000259" key="1">
    <source>
        <dbReference type="Pfam" id="PF14949"/>
    </source>
</evidence>
<keyword evidence="2" id="KW-1185">Reference proteome</keyword>
<accession>A0A6P8ZMZ4</accession>
<gene>
    <name evidence="3" type="primary">LOC117645393</name>
</gene>
<dbReference type="Proteomes" id="UP000515158">
    <property type="component" value="Unplaced"/>
</dbReference>
<dbReference type="GeneID" id="117645393"/>
<dbReference type="PANTHER" id="PTHR46536">
    <property type="entry name" value="ARL14 EFFECTOR PROTEIN"/>
    <property type="match status" value="1"/>
</dbReference>
<dbReference type="FunCoup" id="A0A6P8ZMZ4">
    <property type="interactions" value="5"/>
</dbReference>
<proteinExistence type="predicted"/>
<dbReference type="PANTHER" id="PTHR46536:SF3">
    <property type="entry name" value="ARF7 EFFECTOR PROTEIN C-TERMINAL DOMAIN-CONTAINING PROTEIN"/>
    <property type="match status" value="1"/>
</dbReference>
<sequence length="136" mass="16107">MDVSDNSNDATYGRSTFEEQHNRMLRKKFDRFDSTTKFMENFNPEQSNRERRKLNRKIQYDGRRNVVYNDRGIHIESGKDLCDCLDSSCPGCHFPCPSPKCRSPKCGHECRQNRKWMYDLIEIEGTKEVVKNKYAK</sequence>
<dbReference type="KEGG" id="tpal:117645393"/>
<dbReference type="AlphaFoldDB" id="A0A6P8ZMZ4"/>
<name>A0A6P8ZMZ4_THRPL</name>
<dbReference type="InParanoid" id="A0A6P8ZMZ4"/>
<evidence type="ECO:0000313" key="3">
    <source>
        <dbReference type="RefSeq" id="XP_034241459.1"/>
    </source>
</evidence>
<organism evidence="3">
    <name type="scientific">Thrips palmi</name>
    <name type="common">Melon thrips</name>
    <dbReference type="NCBI Taxonomy" id="161013"/>
    <lineage>
        <taxon>Eukaryota</taxon>
        <taxon>Metazoa</taxon>
        <taxon>Ecdysozoa</taxon>
        <taxon>Arthropoda</taxon>
        <taxon>Hexapoda</taxon>
        <taxon>Insecta</taxon>
        <taxon>Pterygota</taxon>
        <taxon>Neoptera</taxon>
        <taxon>Paraneoptera</taxon>
        <taxon>Thysanoptera</taxon>
        <taxon>Terebrantia</taxon>
        <taxon>Thripoidea</taxon>
        <taxon>Thripidae</taxon>
        <taxon>Thrips</taxon>
    </lineage>
</organism>
<reference evidence="3" key="1">
    <citation type="submission" date="2025-08" db="UniProtKB">
        <authorList>
            <consortium name="RefSeq"/>
        </authorList>
    </citation>
    <scope>IDENTIFICATION</scope>
    <source>
        <tissue evidence="3">Total insect</tissue>
    </source>
</reference>
<feature type="domain" description="ARF7 effector protein C-terminal" evidence="1">
    <location>
        <begin position="31"/>
        <end position="123"/>
    </location>
</feature>
<dbReference type="OrthoDB" id="5984406at2759"/>
<dbReference type="InterPro" id="IPR029264">
    <property type="entry name" value="ARF7EP_C"/>
</dbReference>
<dbReference type="RefSeq" id="XP_034241459.1">
    <property type="nucleotide sequence ID" value="XM_034385568.1"/>
</dbReference>
<dbReference type="Pfam" id="PF14949">
    <property type="entry name" value="ARF7EP_C"/>
    <property type="match status" value="1"/>
</dbReference>
<evidence type="ECO:0000313" key="2">
    <source>
        <dbReference type="Proteomes" id="UP000515158"/>
    </source>
</evidence>
<protein>
    <submittedName>
        <fullName evidence="3">ARL14 effector protein</fullName>
    </submittedName>
</protein>